<name>A0ABN3F6I1_9ACTN</name>
<accession>A0ABN3F6I1</accession>
<keyword evidence="4" id="KW-1185">Reference proteome</keyword>
<dbReference type="InterPro" id="IPR002575">
    <property type="entry name" value="Aminoglycoside_PTrfase"/>
</dbReference>
<dbReference type="InterPro" id="IPR050249">
    <property type="entry name" value="Pseudomonas-type_ThrB"/>
</dbReference>
<dbReference type="InterPro" id="IPR011009">
    <property type="entry name" value="Kinase-like_dom_sf"/>
</dbReference>
<dbReference type="Proteomes" id="UP001501584">
    <property type="component" value="Unassembled WGS sequence"/>
</dbReference>
<dbReference type="PANTHER" id="PTHR21064">
    <property type="entry name" value="AMINOGLYCOSIDE PHOSPHOTRANSFERASE DOMAIN-CONTAINING PROTEIN-RELATED"/>
    <property type="match status" value="1"/>
</dbReference>
<feature type="domain" description="Aminoglycoside phosphotransferase" evidence="2">
    <location>
        <begin position="2"/>
        <end position="240"/>
    </location>
</feature>
<dbReference type="PANTHER" id="PTHR21064:SF6">
    <property type="entry name" value="AMINOGLYCOSIDE PHOSPHOTRANSFERASE DOMAIN-CONTAINING PROTEIN"/>
    <property type="match status" value="1"/>
</dbReference>
<evidence type="ECO:0000259" key="2">
    <source>
        <dbReference type="Pfam" id="PF01636"/>
    </source>
</evidence>
<reference evidence="3 4" key="1">
    <citation type="journal article" date="2019" name="Int. J. Syst. Evol. Microbiol.">
        <title>The Global Catalogue of Microorganisms (GCM) 10K type strain sequencing project: providing services to taxonomists for standard genome sequencing and annotation.</title>
        <authorList>
            <consortium name="The Broad Institute Genomics Platform"/>
            <consortium name="The Broad Institute Genome Sequencing Center for Infectious Disease"/>
            <person name="Wu L."/>
            <person name="Ma J."/>
        </authorList>
    </citation>
    <scope>NUCLEOTIDE SEQUENCE [LARGE SCALE GENOMIC DNA]</scope>
    <source>
        <strain evidence="3 4">JCM 6238</strain>
    </source>
</reference>
<organism evidence="3 4">
    <name type="scientific">Glycomyces rutgersensis</name>
    <dbReference type="NCBI Taxonomy" id="58115"/>
    <lineage>
        <taxon>Bacteria</taxon>
        <taxon>Bacillati</taxon>
        <taxon>Actinomycetota</taxon>
        <taxon>Actinomycetes</taxon>
        <taxon>Glycomycetales</taxon>
        <taxon>Glycomycetaceae</taxon>
        <taxon>Glycomyces</taxon>
    </lineage>
</organism>
<evidence type="ECO:0000256" key="1">
    <source>
        <dbReference type="ARBA" id="ARBA00038240"/>
    </source>
</evidence>
<gene>
    <name evidence="3" type="ORF">GCM10010403_04470</name>
</gene>
<evidence type="ECO:0000313" key="4">
    <source>
        <dbReference type="Proteomes" id="UP001501584"/>
    </source>
</evidence>
<evidence type="ECO:0000313" key="3">
    <source>
        <dbReference type="EMBL" id="GAA2318581.1"/>
    </source>
</evidence>
<dbReference type="Gene3D" id="3.30.200.20">
    <property type="entry name" value="Phosphorylase Kinase, domain 1"/>
    <property type="match status" value="1"/>
</dbReference>
<proteinExistence type="inferred from homology"/>
<dbReference type="Pfam" id="PF01636">
    <property type="entry name" value="APH"/>
    <property type="match status" value="1"/>
</dbReference>
<sequence>MNRNWFVDAERGRFALKRLTDRDPAVVRRNLGLLDHLAAEGIPVAPAVATIAGDLICEIEGSAYYLCEWIDGTHPGAEMNLFQAGNMGAVIARIHNALSIPSLSLPAPQPVQVTANDPAEALAETARYLKLADEGEGAFDRMVAPVLRERCDLITASAHLRPDPAATTGPSGWTHGDCQDFNLIWTGDRVGAVIDWDRIRVGPYAMELVRAAVWQFCGPGAQIDLANVAAFLTGYREVRPIDPTVLANAARHRWWRMLTHCWQLGFHYDRNDPTCDDLFFNDHRLLTWWSANLDTVEAAFGA</sequence>
<comment type="caution">
    <text evidence="3">The sequence shown here is derived from an EMBL/GenBank/DDBJ whole genome shotgun (WGS) entry which is preliminary data.</text>
</comment>
<protein>
    <submittedName>
        <fullName evidence="3">Phosphotransferase</fullName>
    </submittedName>
</protein>
<dbReference type="SUPFAM" id="SSF56112">
    <property type="entry name" value="Protein kinase-like (PK-like)"/>
    <property type="match status" value="1"/>
</dbReference>
<dbReference type="Gene3D" id="3.90.1200.10">
    <property type="match status" value="1"/>
</dbReference>
<comment type="similarity">
    <text evidence="1">Belongs to the pseudomonas-type ThrB family.</text>
</comment>
<dbReference type="EMBL" id="BAAASX010000001">
    <property type="protein sequence ID" value="GAA2318581.1"/>
    <property type="molecule type" value="Genomic_DNA"/>
</dbReference>